<gene>
    <name evidence="5" type="ORF">CLV70_102203</name>
</gene>
<protein>
    <submittedName>
        <fullName evidence="5">Rod shape-determining protein MreB</fullName>
    </submittedName>
</protein>
<name>A0A2T0SF00_9ACTN</name>
<dbReference type="RefSeq" id="WP_106125219.1">
    <property type="nucleotide sequence ID" value="NZ_PVZG01000002.1"/>
</dbReference>
<reference evidence="5 6" key="1">
    <citation type="submission" date="2018-03" db="EMBL/GenBank/DDBJ databases">
        <title>Genomic Encyclopedia of Archaeal and Bacterial Type Strains, Phase II (KMG-II): from individual species to whole genera.</title>
        <authorList>
            <person name="Goeker M."/>
        </authorList>
    </citation>
    <scope>NUCLEOTIDE SEQUENCE [LARGE SCALE GENOMIC DNA]</scope>
    <source>
        <strain evidence="5 6">DSM 45348</strain>
    </source>
</reference>
<sequence length="250" mass="25480">MTPAAVAVDLGSCTAGVWAAQRGTVSGACGDRSPVRRGRVVDVDGAVALLERLVRQYPQAVPAGGVVVACRPVLASGAEQEATRRVLDEVLAPSRVLFVETVRAAAIGSGAAAGSLLVVDVGAGLTEVALLRDGRVVAARRSDLGTRDLARGATVELISDNVVRHLDDLRAGGDRAELRRAMARGVLLVGDGALHPGLATAVSSELRLRVHRAAGPRTAALNGAGLAAMSLLRHPAGTREGPAPKDRAGA</sequence>
<keyword evidence="2" id="KW-0963">Cytoplasm</keyword>
<evidence type="ECO:0000256" key="2">
    <source>
        <dbReference type="ARBA" id="ARBA00022490"/>
    </source>
</evidence>
<dbReference type="Proteomes" id="UP000239209">
    <property type="component" value="Unassembled WGS sequence"/>
</dbReference>
<dbReference type="Pfam" id="PF06723">
    <property type="entry name" value="MreB_Mbl"/>
    <property type="match status" value="1"/>
</dbReference>
<dbReference type="PANTHER" id="PTHR42749:SF1">
    <property type="entry name" value="CELL SHAPE-DETERMINING PROTEIN MREB"/>
    <property type="match status" value="1"/>
</dbReference>
<accession>A0A2T0SF00</accession>
<evidence type="ECO:0000313" key="5">
    <source>
        <dbReference type="EMBL" id="PRY31992.1"/>
    </source>
</evidence>
<evidence type="ECO:0000313" key="6">
    <source>
        <dbReference type="Proteomes" id="UP000239209"/>
    </source>
</evidence>
<dbReference type="EMBL" id="PVZG01000002">
    <property type="protein sequence ID" value="PRY31992.1"/>
    <property type="molecule type" value="Genomic_DNA"/>
</dbReference>
<proteinExistence type="predicted"/>
<evidence type="ECO:0000256" key="4">
    <source>
        <dbReference type="ARBA" id="ARBA00022840"/>
    </source>
</evidence>
<dbReference type="OrthoDB" id="4323471at2"/>
<dbReference type="GO" id="GO:0005524">
    <property type="term" value="F:ATP binding"/>
    <property type="evidence" value="ECO:0007669"/>
    <property type="project" value="UniProtKB-KW"/>
</dbReference>
<comment type="caution">
    <text evidence="5">The sequence shown here is derived from an EMBL/GenBank/DDBJ whole genome shotgun (WGS) entry which is preliminary data.</text>
</comment>
<dbReference type="PANTHER" id="PTHR42749">
    <property type="entry name" value="CELL SHAPE-DETERMINING PROTEIN MREB"/>
    <property type="match status" value="1"/>
</dbReference>
<dbReference type="InterPro" id="IPR043129">
    <property type="entry name" value="ATPase_NBD"/>
</dbReference>
<dbReference type="GO" id="GO:0005737">
    <property type="term" value="C:cytoplasm"/>
    <property type="evidence" value="ECO:0007669"/>
    <property type="project" value="UniProtKB-SubCell"/>
</dbReference>
<dbReference type="AlphaFoldDB" id="A0A2T0SF00"/>
<evidence type="ECO:0000256" key="3">
    <source>
        <dbReference type="ARBA" id="ARBA00022741"/>
    </source>
</evidence>
<comment type="subcellular location">
    <subcellularLocation>
        <location evidence="1">Cytoplasm</location>
    </subcellularLocation>
</comment>
<keyword evidence="6" id="KW-1185">Reference proteome</keyword>
<dbReference type="InterPro" id="IPR056546">
    <property type="entry name" value="MreB_MamK-like"/>
</dbReference>
<keyword evidence="4" id="KW-0067">ATP-binding</keyword>
<dbReference type="Gene3D" id="3.30.420.40">
    <property type="match status" value="1"/>
</dbReference>
<organism evidence="5 6">
    <name type="scientific">Pseudosporangium ferrugineum</name>
    <dbReference type="NCBI Taxonomy" id="439699"/>
    <lineage>
        <taxon>Bacteria</taxon>
        <taxon>Bacillati</taxon>
        <taxon>Actinomycetota</taxon>
        <taxon>Actinomycetes</taxon>
        <taxon>Micromonosporales</taxon>
        <taxon>Micromonosporaceae</taxon>
        <taxon>Pseudosporangium</taxon>
    </lineage>
</organism>
<evidence type="ECO:0000256" key="1">
    <source>
        <dbReference type="ARBA" id="ARBA00004496"/>
    </source>
</evidence>
<dbReference type="SUPFAM" id="SSF53067">
    <property type="entry name" value="Actin-like ATPase domain"/>
    <property type="match status" value="1"/>
</dbReference>
<keyword evidence="3" id="KW-0547">Nucleotide-binding</keyword>